<dbReference type="InterPro" id="IPR000326">
    <property type="entry name" value="PAP2/HPO"/>
</dbReference>
<comment type="subcellular location">
    <subcellularLocation>
        <location evidence="1">Membrane</location>
        <topology evidence="1">Multi-pass membrane protein</topology>
    </subcellularLocation>
</comment>
<dbReference type="PANTHER" id="PTHR10165:SF35">
    <property type="entry name" value="RE23632P"/>
    <property type="match status" value="1"/>
</dbReference>
<dbReference type="InterPro" id="IPR043216">
    <property type="entry name" value="PAP-like"/>
</dbReference>
<feature type="transmembrane region" description="Helical" evidence="6">
    <location>
        <begin position="6"/>
        <end position="28"/>
    </location>
</feature>
<dbReference type="Proteomes" id="UP001230188">
    <property type="component" value="Unassembled WGS sequence"/>
</dbReference>
<reference evidence="8" key="1">
    <citation type="submission" date="2023-01" db="EMBL/GenBank/DDBJ databases">
        <title>Metagenome sequencing of chrysophaentin producing Chrysophaeum taylorii.</title>
        <authorList>
            <person name="Davison J."/>
            <person name="Bewley C."/>
        </authorList>
    </citation>
    <scope>NUCLEOTIDE SEQUENCE</scope>
    <source>
        <strain evidence="8">NIES-1699</strain>
    </source>
</reference>
<keyword evidence="4 6" id="KW-1133">Transmembrane helix</keyword>
<evidence type="ECO:0000256" key="5">
    <source>
        <dbReference type="ARBA" id="ARBA00023136"/>
    </source>
</evidence>
<keyword evidence="9" id="KW-1185">Reference proteome</keyword>
<dbReference type="EMBL" id="JAQMWT010000398">
    <property type="protein sequence ID" value="KAJ8601883.1"/>
    <property type="molecule type" value="Genomic_DNA"/>
</dbReference>
<evidence type="ECO:0000313" key="8">
    <source>
        <dbReference type="EMBL" id="KAJ8601883.1"/>
    </source>
</evidence>
<evidence type="ECO:0000256" key="1">
    <source>
        <dbReference type="ARBA" id="ARBA00004141"/>
    </source>
</evidence>
<feature type="transmembrane region" description="Helical" evidence="6">
    <location>
        <begin position="214"/>
        <end position="233"/>
    </location>
</feature>
<dbReference type="SUPFAM" id="SSF48317">
    <property type="entry name" value="Acid phosphatase/Vanadium-dependent haloperoxidase"/>
    <property type="match status" value="1"/>
</dbReference>
<dbReference type="InterPro" id="IPR036938">
    <property type="entry name" value="PAP2/HPO_sf"/>
</dbReference>
<evidence type="ECO:0000256" key="2">
    <source>
        <dbReference type="ARBA" id="ARBA00008816"/>
    </source>
</evidence>
<proteinExistence type="inferred from homology"/>
<sequence length="283" mass="30233">MKLRAWRNAIVSGDCCVAVAFLALAMILPQAVPQRKRAAPVETISGAEIRSPLLLHDFARHQIVPSSVLVVVCTLVPLAAQILLSIVGDDDDDNKGVAARLYSLAYACGSTIASIDVLKRYCGYWRPYAYDEGGDDAYRSFPSGHAALSFVALGHTSLCLLGSARCGRPDKRRLGPASIDVGPLKLTLCLGPTYLAGWIAATRVVEADHHPADILAGACIGFSFASLFYFRYFPSIFALDANLPRHAFIEDGVLLDDDRTLLAADASPPADTHAQSAGHVAIV</sequence>
<dbReference type="GO" id="GO:0016020">
    <property type="term" value="C:membrane"/>
    <property type="evidence" value="ECO:0007669"/>
    <property type="project" value="UniProtKB-SubCell"/>
</dbReference>
<dbReference type="PANTHER" id="PTHR10165">
    <property type="entry name" value="LIPID PHOSPHATE PHOSPHATASE"/>
    <property type="match status" value="1"/>
</dbReference>
<dbReference type="GO" id="GO:0006644">
    <property type="term" value="P:phospholipid metabolic process"/>
    <property type="evidence" value="ECO:0007669"/>
    <property type="project" value="InterPro"/>
</dbReference>
<comment type="similarity">
    <text evidence="2">Belongs to the PA-phosphatase related phosphoesterase family.</text>
</comment>
<name>A0AAD7UDR8_9STRA</name>
<evidence type="ECO:0000256" key="6">
    <source>
        <dbReference type="SAM" id="Phobius"/>
    </source>
</evidence>
<evidence type="ECO:0000256" key="3">
    <source>
        <dbReference type="ARBA" id="ARBA00022692"/>
    </source>
</evidence>
<evidence type="ECO:0000256" key="4">
    <source>
        <dbReference type="ARBA" id="ARBA00022989"/>
    </source>
</evidence>
<gene>
    <name evidence="8" type="ORF">CTAYLR_002637</name>
</gene>
<keyword evidence="5 6" id="KW-0472">Membrane</keyword>
<dbReference type="GO" id="GO:0046839">
    <property type="term" value="P:phospholipid dephosphorylation"/>
    <property type="evidence" value="ECO:0007669"/>
    <property type="project" value="TreeGrafter"/>
</dbReference>
<dbReference type="Gene3D" id="1.20.144.10">
    <property type="entry name" value="Phosphatidic acid phosphatase type 2/haloperoxidase"/>
    <property type="match status" value="1"/>
</dbReference>
<organism evidence="8 9">
    <name type="scientific">Chrysophaeum taylorii</name>
    <dbReference type="NCBI Taxonomy" id="2483200"/>
    <lineage>
        <taxon>Eukaryota</taxon>
        <taxon>Sar</taxon>
        <taxon>Stramenopiles</taxon>
        <taxon>Ochrophyta</taxon>
        <taxon>Pelagophyceae</taxon>
        <taxon>Pelagomonadales</taxon>
        <taxon>Pelagomonadaceae</taxon>
        <taxon>Chrysophaeum</taxon>
    </lineage>
</organism>
<dbReference type="SMART" id="SM00014">
    <property type="entry name" value="acidPPc"/>
    <property type="match status" value="1"/>
</dbReference>
<evidence type="ECO:0000313" key="9">
    <source>
        <dbReference type="Proteomes" id="UP001230188"/>
    </source>
</evidence>
<keyword evidence="3 6" id="KW-0812">Transmembrane</keyword>
<feature type="transmembrane region" description="Helical" evidence="6">
    <location>
        <begin position="68"/>
        <end position="87"/>
    </location>
</feature>
<feature type="domain" description="Phosphatidic acid phosphatase type 2/haloperoxidase" evidence="7">
    <location>
        <begin position="101"/>
        <end position="229"/>
    </location>
</feature>
<evidence type="ECO:0000259" key="7">
    <source>
        <dbReference type="SMART" id="SM00014"/>
    </source>
</evidence>
<accession>A0AAD7UDR8</accession>
<dbReference type="GO" id="GO:0008195">
    <property type="term" value="F:phosphatidate phosphatase activity"/>
    <property type="evidence" value="ECO:0007669"/>
    <property type="project" value="TreeGrafter"/>
</dbReference>
<comment type="caution">
    <text evidence="8">The sequence shown here is derived from an EMBL/GenBank/DDBJ whole genome shotgun (WGS) entry which is preliminary data.</text>
</comment>
<protein>
    <recommendedName>
        <fullName evidence="7">Phosphatidic acid phosphatase type 2/haloperoxidase domain-containing protein</fullName>
    </recommendedName>
</protein>
<feature type="transmembrane region" description="Helical" evidence="6">
    <location>
        <begin position="184"/>
        <end position="202"/>
    </location>
</feature>
<dbReference type="AlphaFoldDB" id="A0AAD7UDR8"/>
<dbReference type="Pfam" id="PF01569">
    <property type="entry name" value="PAP2"/>
    <property type="match status" value="1"/>
</dbReference>